<protein>
    <submittedName>
        <fullName evidence="2">Integrase</fullName>
    </submittedName>
</protein>
<name>Q3S8L4_HV1</name>
<feature type="non-terminal residue" evidence="2">
    <location>
        <position position="1"/>
    </location>
</feature>
<reference evidence="2" key="1">
    <citation type="submission" date="2005-07" db="EMBL/GenBank/DDBJ databases">
        <title>Genetic Diversity of HIV-1 in Northern Kenya.</title>
        <authorList>
            <person name="Khamadi S.A."/>
            <person name="Ochieng W."/>
            <person name="Lihana R.W."/>
            <person name="Kiptoo M.K."/>
            <person name="Kinyua J.G."/>
            <person name="Lagat N."/>
            <person name="Muriuki J."/>
            <person name="Mwangi J."/>
            <person name="Pelle R."/>
            <person name="Muigai A."/>
            <person name="Carter J."/>
            <person name="Yamada R."/>
            <person name="Mpoke S."/>
        </authorList>
    </citation>
    <scope>NUCLEOTIDE SEQUENCE</scope>
    <source>
        <strain evidence="2">MYDH063</strain>
    </source>
</reference>
<dbReference type="EMBL" id="DQ149255">
    <property type="protein sequence ID" value="AAZ94955.1"/>
    <property type="molecule type" value="Genomic_DNA"/>
</dbReference>
<dbReference type="InterPro" id="IPR012337">
    <property type="entry name" value="RNaseH-like_sf"/>
</dbReference>
<organism evidence="2">
    <name type="scientific">Human immunodeficiency virus type 1</name>
    <name type="common">HIV-1</name>
    <dbReference type="NCBI Taxonomy" id="11676"/>
    <lineage>
        <taxon>Viruses</taxon>
        <taxon>Riboviria</taxon>
        <taxon>Pararnavirae</taxon>
        <taxon>Artverviricota</taxon>
        <taxon>Revtraviricetes</taxon>
        <taxon>Ortervirales</taxon>
        <taxon>Retroviridae</taxon>
        <taxon>Orthoretrovirinae</taxon>
        <taxon>Lentivirus</taxon>
        <taxon>Lentivirus humimdef1</taxon>
    </lineage>
</organism>
<organismHost>
    <name type="scientific">Homo sapiens</name>
    <name type="common">Human</name>
    <dbReference type="NCBI Taxonomy" id="9606"/>
</organismHost>
<dbReference type="SUPFAM" id="SSF53098">
    <property type="entry name" value="Ribonuclease H-like"/>
    <property type="match status" value="1"/>
</dbReference>
<feature type="compositionally biased region" description="Polar residues" evidence="1">
    <location>
        <begin position="89"/>
        <end position="103"/>
    </location>
</feature>
<gene>
    <name evidence="2" type="primary">pol</name>
</gene>
<accession>Q3S8L4</accession>
<evidence type="ECO:0000313" key="2">
    <source>
        <dbReference type="EMBL" id="AAZ94955.1"/>
    </source>
</evidence>
<feature type="region of interest" description="Disordered" evidence="1">
    <location>
        <begin position="62"/>
        <end position="127"/>
    </location>
</feature>
<feature type="non-terminal residue" evidence="2">
    <location>
        <position position="127"/>
    </location>
</feature>
<evidence type="ECO:0000256" key="1">
    <source>
        <dbReference type="SAM" id="MobiDB-lite"/>
    </source>
</evidence>
<sequence length="127" mass="14016">LMDLEQNNPAETGQETAYFILKLAGRWPVKVIHTVQWQQFHQRCSSSSLLVGKYPTGIWDSLQSPKSRSSGIHESGIKENYKTGKRASCTPSNSSTNGSIHTQFSKKGRNRGRAEFPPLAAVIGDPT</sequence>
<feature type="compositionally biased region" description="Polar residues" evidence="1">
    <location>
        <begin position="62"/>
        <end position="72"/>
    </location>
</feature>
<proteinExistence type="predicted"/>